<dbReference type="CDD" id="cd00637">
    <property type="entry name" value="7tm_classA_rhodopsin-like"/>
    <property type="match status" value="1"/>
</dbReference>
<dbReference type="EnsemblMetazoa" id="CapteT216456">
    <property type="protein sequence ID" value="CapteP216456"/>
    <property type="gene ID" value="CapteG216456"/>
</dbReference>
<feature type="transmembrane region" description="Helical" evidence="6">
    <location>
        <begin position="27"/>
        <end position="48"/>
    </location>
</feature>
<evidence type="ECO:0000256" key="6">
    <source>
        <dbReference type="SAM" id="Phobius"/>
    </source>
</evidence>
<evidence type="ECO:0000256" key="1">
    <source>
        <dbReference type="ARBA" id="ARBA00004370"/>
    </source>
</evidence>
<keyword evidence="2 5" id="KW-0812">Transmembrane</keyword>
<dbReference type="PROSITE" id="PS50262">
    <property type="entry name" value="G_PROTEIN_RECEP_F1_2"/>
    <property type="match status" value="1"/>
</dbReference>
<reference evidence="10" key="1">
    <citation type="submission" date="2012-12" db="EMBL/GenBank/DDBJ databases">
        <authorList>
            <person name="Hellsten U."/>
            <person name="Grimwood J."/>
            <person name="Chapman J.A."/>
            <person name="Shapiro H."/>
            <person name="Aerts A."/>
            <person name="Otillar R.P."/>
            <person name="Terry A.Y."/>
            <person name="Boore J.L."/>
            <person name="Simakov O."/>
            <person name="Marletaz F."/>
            <person name="Cho S.-J."/>
            <person name="Edsinger-Gonzales E."/>
            <person name="Havlak P."/>
            <person name="Kuo D.-H."/>
            <person name="Larsson T."/>
            <person name="Lv J."/>
            <person name="Arendt D."/>
            <person name="Savage R."/>
            <person name="Osoegawa K."/>
            <person name="de Jong P."/>
            <person name="Lindberg D.R."/>
            <person name="Seaver E.C."/>
            <person name="Weisblat D.A."/>
            <person name="Putnam N.H."/>
            <person name="Grigoriev I.V."/>
            <person name="Rokhsar D.S."/>
        </authorList>
    </citation>
    <scope>NUCLEOTIDE SEQUENCE</scope>
    <source>
        <strain evidence="10">I ESC-2004</strain>
    </source>
</reference>
<dbReference type="GO" id="GO:0016020">
    <property type="term" value="C:membrane"/>
    <property type="evidence" value="ECO:0007669"/>
    <property type="project" value="UniProtKB-SubCell"/>
</dbReference>
<dbReference type="HOGENOM" id="CLU_009579_5_2_1"/>
<accession>R7TDV1</accession>
<feature type="transmembrane region" description="Helical" evidence="6">
    <location>
        <begin position="189"/>
        <end position="211"/>
    </location>
</feature>
<dbReference type="PANTHER" id="PTHR45698:SF1">
    <property type="entry name" value="TRACE AMINE-ASSOCIATED RECEPTOR 13C-LIKE"/>
    <property type="match status" value="1"/>
</dbReference>
<comment type="similarity">
    <text evidence="5">Belongs to the G-protein coupled receptor 1 family.</text>
</comment>
<proteinExistence type="inferred from homology"/>
<dbReference type="EMBL" id="AMQN01000356">
    <property type="status" value="NOT_ANNOTATED_CDS"/>
    <property type="molecule type" value="Genomic_DNA"/>
</dbReference>
<dbReference type="PANTHER" id="PTHR45698">
    <property type="entry name" value="TRACE AMINE-ASSOCIATED RECEPTOR 19N-RELATED"/>
    <property type="match status" value="1"/>
</dbReference>
<sequence length="345" mass="39246">MTMESSTSGLPQNEAPNQIITDWTLKYIYFVIGSIGMTGNIFVIVVILSYKKMKNSLTNLFILNQSFGDATVALFLLLTTGIEDDGSLKEGLQDELFCRLWLTKMPLWGMLVSSTYNLTALTFERYTAVVHPIWHKNNFTKGKAFILMTLSWMVGPAFNMAYMTPTAGIQQDGSCTVYSLYPNTESQTAVGIITVIVQYIFPLMLLAFYYIRMWRVLRRKVSPISDKPEVNTVSGGARKKKPDSMARARSNIIKTLILVTVSFILCWTWNQVFYLLFNMGLINADFTSTFYHFTVVMVFCNCCMNPFIYMAKYEQFQRATKSLLRIKSTPSDSGFNHTVTENKST</sequence>
<keyword evidence="5" id="KW-0675">Receptor</keyword>
<dbReference type="GO" id="GO:0004930">
    <property type="term" value="F:G protein-coupled receptor activity"/>
    <property type="evidence" value="ECO:0007669"/>
    <property type="project" value="UniProtKB-KW"/>
</dbReference>
<feature type="transmembrane region" description="Helical" evidence="6">
    <location>
        <begin position="144"/>
        <end position="162"/>
    </location>
</feature>
<feature type="transmembrane region" description="Helical" evidence="6">
    <location>
        <begin position="105"/>
        <end position="123"/>
    </location>
</feature>
<feature type="transmembrane region" description="Helical" evidence="6">
    <location>
        <begin position="255"/>
        <end position="277"/>
    </location>
</feature>
<name>R7TDV1_CAPTE</name>
<keyword evidence="5" id="KW-0297">G-protein coupled receptor</keyword>
<keyword evidence="5" id="KW-0807">Transducer</keyword>
<organism evidence="8">
    <name type="scientific">Capitella teleta</name>
    <name type="common">Polychaete worm</name>
    <dbReference type="NCBI Taxonomy" id="283909"/>
    <lineage>
        <taxon>Eukaryota</taxon>
        <taxon>Metazoa</taxon>
        <taxon>Spiralia</taxon>
        <taxon>Lophotrochozoa</taxon>
        <taxon>Annelida</taxon>
        <taxon>Polychaeta</taxon>
        <taxon>Sedentaria</taxon>
        <taxon>Scolecida</taxon>
        <taxon>Capitellidae</taxon>
        <taxon>Capitella</taxon>
    </lineage>
</organism>
<dbReference type="SUPFAM" id="SSF81321">
    <property type="entry name" value="Family A G protein-coupled receptor-like"/>
    <property type="match status" value="1"/>
</dbReference>
<evidence type="ECO:0000313" key="8">
    <source>
        <dbReference type="EMBL" id="ELT91928.1"/>
    </source>
</evidence>
<dbReference type="Gene3D" id="1.20.1070.10">
    <property type="entry name" value="Rhodopsin 7-helix transmembrane proteins"/>
    <property type="match status" value="1"/>
</dbReference>
<dbReference type="Pfam" id="PF00001">
    <property type="entry name" value="7tm_1"/>
    <property type="match status" value="1"/>
</dbReference>
<dbReference type="Proteomes" id="UP000014760">
    <property type="component" value="Unassembled WGS sequence"/>
</dbReference>
<dbReference type="InterPro" id="IPR000276">
    <property type="entry name" value="GPCR_Rhodpsn"/>
</dbReference>
<feature type="transmembrane region" description="Helical" evidence="6">
    <location>
        <begin position="289"/>
        <end position="311"/>
    </location>
</feature>
<evidence type="ECO:0000256" key="4">
    <source>
        <dbReference type="ARBA" id="ARBA00023136"/>
    </source>
</evidence>
<dbReference type="SMART" id="SM01381">
    <property type="entry name" value="7TM_GPCR_Srsx"/>
    <property type="match status" value="1"/>
</dbReference>
<evidence type="ECO:0000256" key="2">
    <source>
        <dbReference type="ARBA" id="ARBA00022692"/>
    </source>
</evidence>
<reference evidence="8 10" key="2">
    <citation type="journal article" date="2013" name="Nature">
        <title>Insights into bilaterian evolution from three spiralian genomes.</title>
        <authorList>
            <person name="Simakov O."/>
            <person name="Marletaz F."/>
            <person name="Cho S.J."/>
            <person name="Edsinger-Gonzales E."/>
            <person name="Havlak P."/>
            <person name="Hellsten U."/>
            <person name="Kuo D.H."/>
            <person name="Larsson T."/>
            <person name="Lv J."/>
            <person name="Arendt D."/>
            <person name="Savage R."/>
            <person name="Osoegawa K."/>
            <person name="de Jong P."/>
            <person name="Grimwood J."/>
            <person name="Chapman J.A."/>
            <person name="Shapiro H."/>
            <person name="Aerts A."/>
            <person name="Otillar R.P."/>
            <person name="Terry A.Y."/>
            <person name="Boore J.L."/>
            <person name="Grigoriev I.V."/>
            <person name="Lindberg D.R."/>
            <person name="Seaver E.C."/>
            <person name="Weisblat D.A."/>
            <person name="Putnam N.H."/>
            <person name="Rokhsar D.S."/>
        </authorList>
    </citation>
    <scope>NUCLEOTIDE SEQUENCE</scope>
    <source>
        <strain evidence="8 10">I ESC-2004</strain>
    </source>
</reference>
<evidence type="ECO:0000256" key="3">
    <source>
        <dbReference type="ARBA" id="ARBA00022989"/>
    </source>
</evidence>
<evidence type="ECO:0000313" key="9">
    <source>
        <dbReference type="EnsemblMetazoa" id="CapteP216456"/>
    </source>
</evidence>
<dbReference type="PRINTS" id="PR00237">
    <property type="entry name" value="GPCRRHODOPSN"/>
</dbReference>
<dbReference type="OrthoDB" id="10042731at2759"/>
<reference evidence="9" key="3">
    <citation type="submission" date="2015-06" db="UniProtKB">
        <authorList>
            <consortium name="EnsemblMetazoa"/>
        </authorList>
    </citation>
    <scope>IDENTIFICATION</scope>
</reference>
<keyword evidence="4 6" id="KW-0472">Membrane</keyword>
<feature type="domain" description="G-protein coupled receptors family 1 profile" evidence="7">
    <location>
        <begin position="39"/>
        <end position="309"/>
    </location>
</feature>
<protein>
    <recommendedName>
        <fullName evidence="7">G-protein coupled receptors family 1 profile domain-containing protein</fullName>
    </recommendedName>
</protein>
<dbReference type="AlphaFoldDB" id="R7TDV1"/>
<evidence type="ECO:0000259" key="7">
    <source>
        <dbReference type="PROSITE" id="PS50262"/>
    </source>
</evidence>
<keyword evidence="10" id="KW-1185">Reference proteome</keyword>
<gene>
    <name evidence="8" type="ORF">CAPTEDRAFT_216456</name>
</gene>
<dbReference type="InterPro" id="IPR017452">
    <property type="entry name" value="GPCR_Rhodpsn_7TM"/>
</dbReference>
<evidence type="ECO:0000313" key="10">
    <source>
        <dbReference type="Proteomes" id="UP000014760"/>
    </source>
</evidence>
<comment type="subcellular location">
    <subcellularLocation>
        <location evidence="1">Membrane</location>
    </subcellularLocation>
</comment>
<dbReference type="STRING" id="283909.R7TDV1"/>
<keyword evidence="3 6" id="KW-1133">Transmembrane helix</keyword>
<evidence type="ECO:0000256" key="5">
    <source>
        <dbReference type="RuleBase" id="RU000688"/>
    </source>
</evidence>
<feature type="transmembrane region" description="Helical" evidence="6">
    <location>
        <begin position="60"/>
        <end position="82"/>
    </location>
</feature>
<dbReference type="PROSITE" id="PS00237">
    <property type="entry name" value="G_PROTEIN_RECEP_F1_1"/>
    <property type="match status" value="1"/>
</dbReference>
<dbReference type="OMA" id="IYVLTHM"/>
<dbReference type="EMBL" id="KB310317">
    <property type="protein sequence ID" value="ELT91928.1"/>
    <property type="molecule type" value="Genomic_DNA"/>
</dbReference>